<evidence type="ECO:0000256" key="1">
    <source>
        <dbReference type="ARBA" id="ARBA00008072"/>
    </source>
</evidence>
<dbReference type="PANTHER" id="PTHR43880:SF12">
    <property type="entry name" value="ALCOHOL DEHYDROGENASE CLASS-3"/>
    <property type="match status" value="1"/>
</dbReference>
<accession>A0A916UAQ6</accession>
<dbReference type="InterPro" id="IPR013154">
    <property type="entry name" value="ADH-like_N"/>
</dbReference>
<keyword evidence="4" id="KW-0560">Oxidoreductase</keyword>
<keyword evidence="5" id="KW-0520">NAD</keyword>
<dbReference type="Pfam" id="PF08240">
    <property type="entry name" value="ADH_N"/>
    <property type="match status" value="1"/>
</dbReference>
<reference evidence="8" key="2">
    <citation type="submission" date="2020-09" db="EMBL/GenBank/DDBJ databases">
        <authorList>
            <person name="Sun Q."/>
            <person name="Zhou Y."/>
        </authorList>
    </citation>
    <scope>NUCLEOTIDE SEQUENCE</scope>
    <source>
        <strain evidence="8">CGMCC 1.15478</strain>
    </source>
</reference>
<feature type="domain" description="Enoyl reductase (ER)" evidence="7">
    <location>
        <begin position="18"/>
        <end position="311"/>
    </location>
</feature>
<dbReference type="InterPro" id="IPR036291">
    <property type="entry name" value="NAD(P)-bd_dom_sf"/>
</dbReference>
<keyword evidence="9" id="KW-1185">Reference proteome</keyword>
<dbReference type="Pfam" id="PF00107">
    <property type="entry name" value="ADH_zinc_N"/>
    <property type="match status" value="1"/>
</dbReference>
<comment type="caution">
    <text evidence="8">The sequence shown here is derived from an EMBL/GenBank/DDBJ whole genome shotgun (WGS) entry which is preliminary data.</text>
</comment>
<evidence type="ECO:0000313" key="9">
    <source>
        <dbReference type="Proteomes" id="UP000641514"/>
    </source>
</evidence>
<organism evidence="8 9">
    <name type="scientific">Hoyosella rhizosphaerae</name>
    <dbReference type="NCBI Taxonomy" id="1755582"/>
    <lineage>
        <taxon>Bacteria</taxon>
        <taxon>Bacillati</taxon>
        <taxon>Actinomycetota</taxon>
        <taxon>Actinomycetes</taxon>
        <taxon>Mycobacteriales</taxon>
        <taxon>Hoyosellaceae</taxon>
        <taxon>Hoyosella</taxon>
    </lineage>
</organism>
<dbReference type="PANTHER" id="PTHR43880">
    <property type="entry name" value="ALCOHOL DEHYDROGENASE"/>
    <property type="match status" value="1"/>
</dbReference>
<comment type="similarity">
    <text evidence="1 6">Belongs to the zinc-containing alcohol dehydrogenase family.</text>
</comment>
<reference evidence="8" key="1">
    <citation type="journal article" date="2014" name="Int. J. Syst. Evol. Microbiol.">
        <title>Complete genome sequence of Corynebacterium casei LMG S-19264T (=DSM 44701T), isolated from a smear-ripened cheese.</title>
        <authorList>
            <consortium name="US DOE Joint Genome Institute (JGI-PGF)"/>
            <person name="Walter F."/>
            <person name="Albersmeier A."/>
            <person name="Kalinowski J."/>
            <person name="Ruckert C."/>
        </authorList>
    </citation>
    <scope>NUCLEOTIDE SEQUENCE</scope>
    <source>
        <strain evidence="8">CGMCC 1.15478</strain>
    </source>
</reference>
<dbReference type="GO" id="GO:0046294">
    <property type="term" value="P:formaldehyde catabolic process"/>
    <property type="evidence" value="ECO:0007669"/>
    <property type="project" value="TreeGrafter"/>
</dbReference>
<evidence type="ECO:0000256" key="5">
    <source>
        <dbReference type="ARBA" id="ARBA00023027"/>
    </source>
</evidence>
<dbReference type="GO" id="GO:0005829">
    <property type="term" value="C:cytosol"/>
    <property type="evidence" value="ECO:0007669"/>
    <property type="project" value="TreeGrafter"/>
</dbReference>
<dbReference type="EMBL" id="BMJH01000001">
    <property type="protein sequence ID" value="GGC64178.1"/>
    <property type="molecule type" value="Genomic_DNA"/>
</dbReference>
<dbReference type="Proteomes" id="UP000641514">
    <property type="component" value="Unassembled WGS sequence"/>
</dbReference>
<dbReference type="SMART" id="SM00829">
    <property type="entry name" value="PKS_ER"/>
    <property type="match status" value="1"/>
</dbReference>
<comment type="cofactor">
    <cofactor evidence="6">
        <name>Zn(2+)</name>
        <dbReference type="ChEBI" id="CHEBI:29105"/>
    </cofactor>
</comment>
<dbReference type="InterPro" id="IPR020843">
    <property type="entry name" value="ER"/>
</dbReference>
<sequence>MVRAAVLFDMGRTQPFVDSQPLAITDVVLDSPGVGELLVKIEAAGVCHSDLSVVTGQRPRPMPMVLGHEASGVVEAIGPDVSGIKPGDHVVLAFMPQCGRCSYCVSGRTTLCSAGAKSNGAGTLLGGGVRIRDGHGAPIQHHLGVSAFSEYAVVHHSSAVVIDSDVPLDIAALFGCAMLTGVGAVWNTAGVSEGDGVAVIGLGGVGLAAIMGAAVSGAYPLVAVDPSPEKRALARELGATHDFSVSEADEGVKGLGGVRFAVEAAGVVPALEQAFRILERGGTAVSVGLPAPSATITLPALSFVAEAKGIVGSYMGSCRPGRDIPKMISLWRDGQLPVEKLLDGEVSLSDINGALDRLEAGAAVRQIVRPNL</sequence>
<evidence type="ECO:0000256" key="4">
    <source>
        <dbReference type="ARBA" id="ARBA00023002"/>
    </source>
</evidence>
<dbReference type="InterPro" id="IPR002328">
    <property type="entry name" value="ADH_Zn_CS"/>
</dbReference>
<dbReference type="InterPro" id="IPR013149">
    <property type="entry name" value="ADH-like_C"/>
</dbReference>
<dbReference type="InterPro" id="IPR011032">
    <property type="entry name" value="GroES-like_sf"/>
</dbReference>
<evidence type="ECO:0000256" key="6">
    <source>
        <dbReference type="RuleBase" id="RU361277"/>
    </source>
</evidence>
<dbReference type="GO" id="GO:0008270">
    <property type="term" value="F:zinc ion binding"/>
    <property type="evidence" value="ECO:0007669"/>
    <property type="project" value="InterPro"/>
</dbReference>
<keyword evidence="3 6" id="KW-0862">Zinc</keyword>
<evidence type="ECO:0000256" key="2">
    <source>
        <dbReference type="ARBA" id="ARBA00022723"/>
    </source>
</evidence>
<protein>
    <submittedName>
        <fullName evidence="8">Alcohol dehydrogenase, zinc-containing</fullName>
    </submittedName>
</protein>
<proteinExistence type="inferred from homology"/>
<evidence type="ECO:0000259" key="7">
    <source>
        <dbReference type="SMART" id="SM00829"/>
    </source>
</evidence>
<evidence type="ECO:0000256" key="3">
    <source>
        <dbReference type="ARBA" id="ARBA00022833"/>
    </source>
</evidence>
<dbReference type="Gene3D" id="3.40.50.720">
    <property type="entry name" value="NAD(P)-binding Rossmann-like Domain"/>
    <property type="match status" value="1"/>
</dbReference>
<dbReference type="SUPFAM" id="SSF50129">
    <property type="entry name" value="GroES-like"/>
    <property type="match status" value="1"/>
</dbReference>
<gene>
    <name evidence="8" type="ORF">GCM10011410_15830</name>
</gene>
<dbReference type="GO" id="GO:0051903">
    <property type="term" value="F:S-(hydroxymethyl)glutathione dehydrogenase [NAD(P)+] activity"/>
    <property type="evidence" value="ECO:0007669"/>
    <property type="project" value="TreeGrafter"/>
</dbReference>
<dbReference type="AlphaFoldDB" id="A0A916UAQ6"/>
<dbReference type="Gene3D" id="3.90.180.10">
    <property type="entry name" value="Medium-chain alcohol dehydrogenases, catalytic domain"/>
    <property type="match status" value="1"/>
</dbReference>
<name>A0A916UAQ6_9ACTN</name>
<evidence type="ECO:0000313" key="8">
    <source>
        <dbReference type="EMBL" id="GGC64178.1"/>
    </source>
</evidence>
<dbReference type="PROSITE" id="PS00059">
    <property type="entry name" value="ADH_ZINC"/>
    <property type="match status" value="1"/>
</dbReference>
<keyword evidence="2 6" id="KW-0479">Metal-binding</keyword>
<dbReference type="SUPFAM" id="SSF51735">
    <property type="entry name" value="NAD(P)-binding Rossmann-fold domains"/>
    <property type="match status" value="1"/>
</dbReference>